<evidence type="ECO:0000313" key="3">
    <source>
        <dbReference type="Proteomes" id="UP000613030"/>
    </source>
</evidence>
<dbReference type="GO" id="GO:0016787">
    <property type="term" value="F:hydrolase activity"/>
    <property type="evidence" value="ECO:0007669"/>
    <property type="project" value="UniProtKB-KW"/>
</dbReference>
<feature type="domain" description="Diphthamide synthase" evidence="1">
    <location>
        <begin position="6"/>
        <end position="203"/>
    </location>
</feature>
<evidence type="ECO:0000313" key="2">
    <source>
        <dbReference type="EMBL" id="MBL0742359.1"/>
    </source>
</evidence>
<comment type="caution">
    <text evidence="2">The sequence shown here is derived from an EMBL/GenBank/DDBJ whole genome shotgun (WGS) entry which is preliminary data.</text>
</comment>
<protein>
    <submittedName>
        <fullName evidence="2">Adenine nucleotide alpha hydrolase</fullName>
    </submittedName>
</protein>
<reference evidence="2 3" key="1">
    <citation type="submission" date="2021-01" db="EMBL/GenBank/DDBJ databases">
        <title>Chryseolinea sp. Jin1 Genome sequencing and assembly.</title>
        <authorList>
            <person name="Kim I."/>
        </authorList>
    </citation>
    <scope>NUCLEOTIDE SEQUENCE [LARGE SCALE GENOMIC DNA]</scope>
    <source>
        <strain evidence="2 3">Jin1</strain>
    </source>
</reference>
<dbReference type="InterPro" id="IPR002761">
    <property type="entry name" value="Diphthami_syn_dom"/>
</dbReference>
<proteinExistence type="predicted"/>
<keyword evidence="3" id="KW-1185">Reference proteome</keyword>
<dbReference type="Gene3D" id="3.40.50.620">
    <property type="entry name" value="HUPs"/>
    <property type="match status" value="1"/>
</dbReference>
<dbReference type="RefSeq" id="WP_202010518.1">
    <property type="nucleotide sequence ID" value="NZ_JAERRB010000004.1"/>
</dbReference>
<dbReference type="SUPFAM" id="SSF52402">
    <property type="entry name" value="Adenine nucleotide alpha hydrolases-like"/>
    <property type="match status" value="1"/>
</dbReference>
<gene>
    <name evidence="2" type="ORF">JI741_14105</name>
</gene>
<evidence type="ECO:0000259" key="1">
    <source>
        <dbReference type="Pfam" id="PF01902"/>
    </source>
</evidence>
<sequence>MDSKRKVTISWSGGKDSAFALYKILLSGDYHVVNLHTVFGDDTKRVGLHGVREALIERQAECLGLPLVKLHLRESDNHQVYAALMQAYYKKCAQQGITHIVFGDIFLEDLRDYREQLLAGTSLQSVYPLWKIDSNLLVNDFVGLGFKTAICSADADVFSETQVGQTIDAAFIENLPNGVDPCGENGEFHSMVYDGPVFKTPLLFDRGEVVKKAYTFQKKNEQDEIEVVSKAFWFQDLLPRIA</sequence>
<dbReference type="InterPro" id="IPR014729">
    <property type="entry name" value="Rossmann-like_a/b/a_fold"/>
</dbReference>
<keyword evidence="2" id="KW-0378">Hydrolase</keyword>
<organism evidence="2 3">
    <name type="scientific">Chryseolinea lacunae</name>
    <dbReference type="NCBI Taxonomy" id="2801331"/>
    <lineage>
        <taxon>Bacteria</taxon>
        <taxon>Pseudomonadati</taxon>
        <taxon>Bacteroidota</taxon>
        <taxon>Cytophagia</taxon>
        <taxon>Cytophagales</taxon>
        <taxon>Fulvivirgaceae</taxon>
        <taxon>Chryseolinea</taxon>
    </lineage>
</organism>
<dbReference type="EMBL" id="JAERRB010000004">
    <property type="protein sequence ID" value="MBL0742359.1"/>
    <property type="molecule type" value="Genomic_DNA"/>
</dbReference>
<dbReference type="Gene3D" id="3.90.1490.10">
    <property type="entry name" value="putative n-type atp pyrophosphatase, domain 2"/>
    <property type="match status" value="1"/>
</dbReference>
<accession>A0ABS1KSF3</accession>
<name>A0ABS1KSF3_9BACT</name>
<dbReference type="Pfam" id="PF01902">
    <property type="entry name" value="Diphthami_syn_2"/>
    <property type="match status" value="1"/>
</dbReference>
<dbReference type="Proteomes" id="UP000613030">
    <property type="component" value="Unassembled WGS sequence"/>
</dbReference>